<protein>
    <submittedName>
        <fullName evidence="1">Uncharacterized protein</fullName>
    </submittedName>
</protein>
<accession>A0ACC0U2M6</accession>
<dbReference type="Proteomes" id="UP001207468">
    <property type="component" value="Unassembled WGS sequence"/>
</dbReference>
<organism evidence="1 2">
    <name type="scientific">Russula earlei</name>
    <dbReference type="NCBI Taxonomy" id="71964"/>
    <lineage>
        <taxon>Eukaryota</taxon>
        <taxon>Fungi</taxon>
        <taxon>Dikarya</taxon>
        <taxon>Basidiomycota</taxon>
        <taxon>Agaricomycotina</taxon>
        <taxon>Agaricomycetes</taxon>
        <taxon>Russulales</taxon>
        <taxon>Russulaceae</taxon>
        <taxon>Russula</taxon>
    </lineage>
</organism>
<gene>
    <name evidence="1" type="ORF">F5148DRAFT_1287117</name>
</gene>
<proteinExistence type="predicted"/>
<evidence type="ECO:0000313" key="2">
    <source>
        <dbReference type="Proteomes" id="UP001207468"/>
    </source>
</evidence>
<name>A0ACC0U2M6_9AGAM</name>
<comment type="caution">
    <text evidence="1">The sequence shown here is derived from an EMBL/GenBank/DDBJ whole genome shotgun (WGS) entry which is preliminary data.</text>
</comment>
<dbReference type="EMBL" id="JAGFNK010000197">
    <property type="protein sequence ID" value="KAI9459588.1"/>
    <property type="molecule type" value="Genomic_DNA"/>
</dbReference>
<keyword evidence="2" id="KW-1185">Reference proteome</keyword>
<reference evidence="1" key="1">
    <citation type="submission" date="2021-03" db="EMBL/GenBank/DDBJ databases">
        <title>Evolutionary priming and transition to the ectomycorrhizal habit in an iconic lineage of mushroom-forming fungi: is preadaptation a requirement?</title>
        <authorList>
            <consortium name="DOE Joint Genome Institute"/>
            <person name="Looney B.P."/>
            <person name="Miyauchi S."/>
            <person name="Morin E."/>
            <person name="Drula E."/>
            <person name="Courty P.E."/>
            <person name="Chicoki N."/>
            <person name="Fauchery L."/>
            <person name="Kohler A."/>
            <person name="Kuo A."/>
            <person name="LaButti K."/>
            <person name="Pangilinan J."/>
            <person name="Lipzen A."/>
            <person name="Riley R."/>
            <person name="Andreopoulos W."/>
            <person name="He G."/>
            <person name="Johnson J."/>
            <person name="Barry K.W."/>
            <person name="Grigoriev I.V."/>
            <person name="Nagy L."/>
            <person name="Hibbett D."/>
            <person name="Henrissat B."/>
            <person name="Matheny P.B."/>
            <person name="Labbe J."/>
            <person name="Martin A.F."/>
        </authorList>
    </citation>
    <scope>NUCLEOTIDE SEQUENCE</scope>
    <source>
        <strain evidence="1">BPL698</strain>
    </source>
</reference>
<sequence>MQPIRAILMFALLANCFFFTTCSEKKQLSLAAHNKLVDSCNRLVDRLAQDTTVISDDAIMDSCVALFEANNDYNGEAEIYEIVAQAAQQEGNYARALENWFNCERLWKELKDTTGVVKCKLAMAEVYRVLNDKENCLQNVHEVLALASKERHTAVLTMDVCTNFAYYYEKFSEYDSSLVFLGILADSIRIVKPSAYDSSFYTAYSELIKGNIYLDKYTDTWADTPEQAAVWLDSARRYYTASLTNTKGYSRQSDFSEAYYGIAACELAVHEYETAIRHALQALAFANQATDIELRGRVYRLLVTGYQIADVPRPDSALYYQSQYIAMKDSSIRIQRNIVVNNQHAYVANYYTREEAERKKQLNRLMFMLVPPFIIFFIYVVILLGRMKVKERLVESMSLVATIMIFEFIALLLHGYLDKVTHENPLLLLTALVLVGIALEPLHNYFQNWLKRKVVHEENNKG</sequence>
<evidence type="ECO:0000313" key="1">
    <source>
        <dbReference type="EMBL" id="KAI9459588.1"/>
    </source>
</evidence>